<keyword evidence="3" id="KW-1185">Reference proteome</keyword>
<proteinExistence type="predicted"/>
<feature type="non-terminal residue" evidence="2">
    <location>
        <position position="1"/>
    </location>
</feature>
<name>A0A3M0MBC7_9RHOB</name>
<organism evidence="2 3">
    <name type="scientific">Paracoccus alkanivorans</name>
    <dbReference type="NCBI Taxonomy" id="2116655"/>
    <lineage>
        <taxon>Bacteria</taxon>
        <taxon>Pseudomonadati</taxon>
        <taxon>Pseudomonadota</taxon>
        <taxon>Alphaproteobacteria</taxon>
        <taxon>Rhodobacterales</taxon>
        <taxon>Paracoccaceae</taxon>
        <taxon>Paracoccus</taxon>
    </lineage>
</organism>
<gene>
    <name evidence="2" type="ORF">C9E81_13365</name>
</gene>
<comment type="caution">
    <text evidence="2">The sequence shown here is derived from an EMBL/GenBank/DDBJ whole genome shotgun (WGS) entry which is preliminary data.</text>
</comment>
<feature type="transmembrane region" description="Helical" evidence="1">
    <location>
        <begin position="6"/>
        <end position="27"/>
    </location>
</feature>
<dbReference type="RefSeq" id="WP_122112832.1">
    <property type="nucleotide sequence ID" value="NZ_QOKZ01000004.1"/>
</dbReference>
<accession>A0A3M0MBC7</accession>
<dbReference type="EMBL" id="QOKZ01000004">
    <property type="protein sequence ID" value="RMC35052.1"/>
    <property type="molecule type" value="Genomic_DNA"/>
</dbReference>
<dbReference type="Proteomes" id="UP000273516">
    <property type="component" value="Unassembled WGS sequence"/>
</dbReference>
<protein>
    <submittedName>
        <fullName evidence="2">Uncharacterized protein</fullName>
    </submittedName>
</protein>
<evidence type="ECO:0000313" key="2">
    <source>
        <dbReference type="EMBL" id="RMC35052.1"/>
    </source>
</evidence>
<sequence>AFWTWTVVTGLIVNVTTSALFLTMITLDRPLITLMFGYAVSVPYNIVAVVGVWRSAAHYEGPASHADLARGASLIFMAFLTIL</sequence>
<reference evidence="2 3" key="1">
    <citation type="submission" date="2018-07" db="EMBL/GenBank/DDBJ databases">
        <authorList>
            <person name="Zhang Y."/>
            <person name="Wang L."/>
            <person name="Ma S."/>
        </authorList>
    </citation>
    <scope>NUCLEOTIDE SEQUENCE [LARGE SCALE GENOMIC DNA]</scope>
    <source>
        <strain evidence="2 3">4-2</strain>
    </source>
</reference>
<evidence type="ECO:0000256" key="1">
    <source>
        <dbReference type="SAM" id="Phobius"/>
    </source>
</evidence>
<keyword evidence="1" id="KW-0472">Membrane</keyword>
<feature type="transmembrane region" description="Helical" evidence="1">
    <location>
        <begin position="34"/>
        <end position="53"/>
    </location>
</feature>
<keyword evidence="1" id="KW-1133">Transmembrane helix</keyword>
<dbReference type="OrthoDB" id="7861086at2"/>
<evidence type="ECO:0000313" key="3">
    <source>
        <dbReference type="Proteomes" id="UP000273516"/>
    </source>
</evidence>
<dbReference type="AlphaFoldDB" id="A0A3M0MBC7"/>
<keyword evidence="1" id="KW-0812">Transmembrane</keyword>